<feature type="compositionally biased region" description="Polar residues" evidence="7">
    <location>
        <begin position="785"/>
        <end position="798"/>
    </location>
</feature>
<protein>
    <recommendedName>
        <fullName evidence="6">RNA methyltransferase</fullName>
        <ecNumber evidence="6">2.1.1.-</ecNumber>
    </recommendedName>
</protein>
<evidence type="ECO:0000256" key="4">
    <source>
        <dbReference type="ARBA" id="ARBA00022691"/>
    </source>
</evidence>
<feature type="region of interest" description="Disordered" evidence="7">
    <location>
        <begin position="839"/>
        <end position="889"/>
    </location>
</feature>
<dbReference type="EMBL" id="JARGDH010000005">
    <property type="protein sequence ID" value="KAL0268385.1"/>
    <property type="molecule type" value="Genomic_DNA"/>
</dbReference>
<keyword evidence="2 6" id="KW-0489">Methyltransferase</keyword>
<dbReference type="Pfam" id="PF06859">
    <property type="entry name" value="Bin3"/>
    <property type="match status" value="1"/>
</dbReference>
<dbReference type="InterPro" id="IPR041698">
    <property type="entry name" value="Methyltransf_25"/>
</dbReference>
<dbReference type="GO" id="GO:0008171">
    <property type="term" value="F:O-methyltransferase activity"/>
    <property type="evidence" value="ECO:0007669"/>
    <property type="project" value="UniProtKB-UniRule"/>
</dbReference>
<dbReference type="Gene3D" id="3.40.50.150">
    <property type="entry name" value="Vaccinia Virus protein VP39"/>
    <property type="match status" value="1"/>
</dbReference>
<dbReference type="InterPro" id="IPR024160">
    <property type="entry name" value="BIN3_SAM-bd_dom"/>
</dbReference>
<dbReference type="GO" id="GO:0040031">
    <property type="term" value="P:snRNA modification"/>
    <property type="evidence" value="ECO:0007669"/>
    <property type="project" value="TreeGrafter"/>
</dbReference>
<feature type="region of interest" description="Disordered" evidence="7">
    <location>
        <begin position="545"/>
        <end position="565"/>
    </location>
</feature>
<feature type="compositionally biased region" description="Basic and acidic residues" evidence="7">
    <location>
        <begin position="548"/>
        <end position="565"/>
    </location>
</feature>
<feature type="compositionally biased region" description="Basic and acidic residues" evidence="7">
    <location>
        <begin position="246"/>
        <end position="264"/>
    </location>
</feature>
<feature type="region of interest" description="Disordered" evidence="7">
    <location>
        <begin position="777"/>
        <end position="798"/>
    </location>
</feature>
<dbReference type="EMBL" id="JARGDH010000005">
    <property type="protein sequence ID" value="KAL0268383.1"/>
    <property type="molecule type" value="Genomic_DNA"/>
</dbReference>
<feature type="compositionally biased region" description="Basic and acidic residues" evidence="7">
    <location>
        <begin position="1"/>
        <end position="18"/>
    </location>
</feature>
<dbReference type="PROSITE" id="PS51515">
    <property type="entry name" value="BIN3_SAM"/>
    <property type="match status" value="1"/>
</dbReference>
<dbReference type="InterPro" id="IPR039772">
    <property type="entry name" value="Bin3-like"/>
</dbReference>
<dbReference type="CDD" id="cd02440">
    <property type="entry name" value="AdoMet_MTases"/>
    <property type="match status" value="1"/>
</dbReference>
<evidence type="ECO:0000256" key="6">
    <source>
        <dbReference type="RuleBase" id="RU367087"/>
    </source>
</evidence>
<feature type="compositionally biased region" description="Polar residues" evidence="7">
    <location>
        <begin position="737"/>
        <end position="754"/>
    </location>
</feature>
<dbReference type="PANTHER" id="PTHR12315:SF0">
    <property type="entry name" value="7SK SNRNA METHYLPHOSPHATE CAPPING ENZYME"/>
    <property type="match status" value="1"/>
</dbReference>
<feature type="region of interest" description="Disordered" evidence="7">
    <location>
        <begin position="735"/>
        <end position="754"/>
    </location>
</feature>
<dbReference type="PANTHER" id="PTHR12315">
    <property type="entry name" value="BICOID-INTERACTING PROTEIN RELATED"/>
    <property type="match status" value="1"/>
</dbReference>
<feature type="compositionally biased region" description="Polar residues" evidence="7">
    <location>
        <begin position="204"/>
        <end position="217"/>
    </location>
</feature>
<proteinExistence type="inferred from homology"/>
<feature type="compositionally biased region" description="Acidic residues" evidence="7">
    <location>
        <begin position="232"/>
        <end position="241"/>
    </location>
</feature>
<keyword evidence="4 5" id="KW-0949">S-adenosyl-L-methionine</keyword>
<name>A0AAW2HF00_9NEOP</name>
<feature type="domain" description="Bin3-type SAM" evidence="8">
    <location>
        <begin position="348"/>
        <end position="736"/>
    </location>
</feature>
<feature type="compositionally biased region" description="Basic residues" evidence="7">
    <location>
        <begin position="176"/>
        <end position="190"/>
    </location>
</feature>
<evidence type="ECO:0000256" key="1">
    <source>
        <dbReference type="ARBA" id="ARBA00008361"/>
    </source>
</evidence>
<organism evidence="9">
    <name type="scientific">Menopon gallinae</name>
    <name type="common">poultry shaft louse</name>
    <dbReference type="NCBI Taxonomy" id="328185"/>
    <lineage>
        <taxon>Eukaryota</taxon>
        <taxon>Metazoa</taxon>
        <taxon>Ecdysozoa</taxon>
        <taxon>Arthropoda</taxon>
        <taxon>Hexapoda</taxon>
        <taxon>Insecta</taxon>
        <taxon>Pterygota</taxon>
        <taxon>Neoptera</taxon>
        <taxon>Paraneoptera</taxon>
        <taxon>Psocodea</taxon>
        <taxon>Troctomorpha</taxon>
        <taxon>Phthiraptera</taxon>
        <taxon>Amblycera</taxon>
        <taxon>Menoponidae</taxon>
        <taxon>Menopon</taxon>
    </lineage>
</organism>
<evidence type="ECO:0000259" key="8">
    <source>
        <dbReference type="PROSITE" id="PS51515"/>
    </source>
</evidence>
<sequence length="904" mass="102613">MSSEVEEQKTESEAKLSESTEAMNFSKQTFKNPNKLNLTKRRKLKLKRHLTRQNIRLRLDSCFKKNGNFKSSRKRIHHGKFFTCSYKRRKKEHGVIIPPTKFLLGGNICDPLNLNSLQDEETNRAMNAATPKSSPMPTPKHRRGEIEVILPRNMNDPLNLASCTDENEYEMDLKLTVKRRKHRNRKRKRGSSGSGSGKDDNNEPVLNNVQDESTSANAEVVEPVVKIAKVDESEDVTEEAEVQSKTVEKPGEDQNKTNQSKREVLSLAIKDNPKHSGYRTRKMDDKDKIVSPVIPQPGAWKKPRPHPAPSNRKRKNEEVPRFKPKNARYQYGNYDRYYGYRNPHHEMDFRLKCFLDHKHLFFDKDILDIGCNVGHITLSVARDFGARSAVGLDIDKKLINIARKNVKHYVNFAPTPAYSGGFSIRNPPPFESPMYYDGKKNHYVFQDSPGMNSRGTPLYSYPESPVNRNTHQYCMESPSYTPSGRNTPYYSMESPSYHPSISESPNYRRPYALDSPNYVQQSPNYHSGMNTPFHSMESPSYQSLCSVEQKRSPQDHKSADENDKKNCDKFFPISMPILYGPVDPPGISTQEDSNCPKKFPHNVTFVQGNYVLESDVLLQAETPQFHVILALSITKWIHLNWGDAGLKQAFRRMYSQLKPGGVLILESQSWSSYMRKKNLTENIYNNFHSIEFMPHQFTDYLLSPEVGFSKVEVIGAPVHMPKGFQRVIQVFTKSDGETPSSSNTPASLSTPSNVRYTPYFNRQNDRQPVYSALTVSASEMDDDASQSPKPNFSNNLVADTGQSVRLKFSPSDAEPRGAKLDISDDILKGSEISLSITKDVDQGSNTVEVLKREPKEDDQAEEAPNLDAEDGSNPDENLPEINIRNSNDVINRKSSKVKALVSPV</sequence>
<feature type="compositionally biased region" description="Polar residues" evidence="7">
    <location>
        <begin position="19"/>
        <end position="32"/>
    </location>
</feature>
<dbReference type="InterPro" id="IPR010675">
    <property type="entry name" value="Bin3_C"/>
</dbReference>
<comment type="similarity">
    <text evidence="1 6">Belongs to the methyltransferase superfamily.</text>
</comment>
<feature type="region of interest" description="Disordered" evidence="7">
    <location>
        <begin position="232"/>
        <end position="325"/>
    </location>
</feature>
<dbReference type="GO" id="GO:0017069">
    <property type="term" value="F:snRNA binding"/>
    <property type="evidence" value="ECO:0007669"/>
    <property type="project" value="TreeGrafter"/>
</dbReference>
<evidence type="ECO:0000313" key="9">
    <source>
        <dbReference type="EMBL" id="KAL0268385.1"/>
    </source>
</evidence>
<reference evidence="9" key="1">
    <citation type="journal article" date="2024" name="Gigascience">
        <title>Chromosome-level genome of the poultry shaft louse Menopon gallinae provides insight into the host-switching and adaptive evolution of parasitic lice.</title>
        <authorList>
            <person name="Xu Y."/>
            <person name="Ma L."/>
            <person name="Liu S."/>
            <person name="Liang Y."/>
            <person name="Liu Q."/>
            <person name="He Z."/>
            <person name="Tian L."/>
            <person name="Duan Y."/>
            <person name="Cai W."/>
            <person name="Li H."/>
            <person name="Song F."/>
        </authorList>
    </citation>
    <scope>NUCLEOTIDE SEQUENCE</scope>
    <source>
        <strain evidence="9">Cailab_2023a</strain>
    </source>
</reference>
<dbReference type="AlphaFoldDB" id="A0AAW2HF00"/>
<feature type="region of interest" description="Disordered" evidence="7">
    <location>
        <begin position="176"/>
        <end position="220"/>
    </location>
</feature>
<evidence type="ECO:0000256" key="3">
    <source>
        <dbReference type="ARBA" id="ARBA00022679"/>
    </source>
</evidence>
<evidence type="ECO:0000256" key="5">
    <source>
        <dbReference type="PROSITE-ProRule" id="PRU00848"/>
    </source>
</evidence>
<dbReference type="GO" id="GO:0008173">
    <property type="term" value="F:RNA methyltransferase activity"/>
    <property type="evidence" value="ECO:0007669"/>
    <property type="project" value="UniProtKB-UniRule"/>
</dbReference>
<dbReference type="SUPFAM" id="SSF53335">
    <property type="entry name" value="S-adenosyl-L-methionine-dependent methyltransferases"/>
    <property type="match status" value="1"/>
</dbReference>
<dbReference type="Pfam" id="PF13649">
    <property type="entry name" value="Methyltransf_25"/>
    <property type="match status" value="1"/>
</dbReference>
<comment type="caution">
    <text evidence="9">The sequence shown here is derived from an EMBL/GenBank/DDBJ whole genome shotgun (WGS) entry which is preliminary data.</text>
</comment>
<evidence type="ECO:0000256" key="2">
    <source>
        <dbReference type="ARBA" id="ARBA00022603"/>
    </source>
</evidence>
<dbReference type="InterPro" id="IPR029063">
    <property type="entry name" value="SAM-dependent_MTases_sf"/>
</dbReference>
<evidence type="ECO:0000256" key="7">
    <source>
        <dbReference type="SAM" id="MobiDB-lite"/>
    </source>
</evidence>
<dbReference type="GO" id="GO:0032259">
    <property type="term" value="P:methylation"/>
    <property type="evidence" value="ECO:0007669"/>
    <property type="project" value="UniProtKB-KW"/>
</dbReference>
<keyword evidence="3 6" id="KW-0808">Transferase</keyword>
<dbReference type="EC" id="2.1.1.-" evidence="6"/>
<feature type="region of interest" description="Disordered" evidence="7">
    <location>
        <begin position="1"/>
        <end position="36"/>
    </location>
</feature>
<accession>A0AAW2HF00</accession>
<gene>
    <name evidence="9" type="ORF">PYX00_010347</name>
</gene>